<dbReference type="Pfam" id="PF03030">
    <property type="entry name" value="H_PPase"/>
    <property type="match status" value="1"/>
</dbReference>
<proteinExistence type="predicted"/>
<reference evidence="11 12" key="1">
    <citation type="submission" date="2021-02" db="EMBL/GenBank/DDBJ databases">
        <title>Plant Genome Project.</title>
        <authorList>
            <person name="Zhang R.-G."/>
        </authorList>
    </citation>
    <scope>NUCLEOTIDE SEQUENCE [LARGE SCALE GENOMIC DNA]</scope>
    <source>
        <tissue evidence="11">Leaves</tissue>
    </source>
</reference>
<dbReference type="Proteomes" id="UP000827721">
    <property type="component" value="Unassembled WGS sequence"/>
</dbReference>
<evidence type="ECO:0000256" key="4">
    <source>
        <dbReference type="ARBA" id="ARBA00022692"/>
    </source>
</evidence>
<evidence type="ECO:0000256" key="8">
    <source>
        <dbReference type="ARBA" id="ARBA00023065"/>
    </source>
</evidence>
<keyword evidence="8" id="KW-0406">Ion transport</keyword>
<name>A0ABQ8HKH4_9ROSI</name>
<comment type="caution">
    <text evidence="11">The sequence shown here is derived from an EMBL/GenBank/DDBJ whole genome shotgun (WGS) entry which is preliminary data.</text>
</comment>
<keyword evidence="5" id="KW-0460">Magnesium</keyword>
<evidence type="ECO:0000256" key="7">
    <source>
        <dbReference type="ARBA" id="ARBA00022989"/>
    </source>
</evidence>
<keyword evidence="3" id="KW-0813">Transport</keyword>
<evidence type="ECO:0000256" key="9">
    <source>
        <dbReference type="ARBA" id="ARBA00023136"/>
    </source>
</evidence>
<keyword evidence="12" id="KW-1185">Reference proteome</keyword>
<keyword evidence="6" id="KW-1278">Translocase</keyword>
<keyword evidence="7 10" id="KW-1133">Transmembrane helix</keyword>
<comment type="subcellular location">
    <subcellularLocation>
        <location evidence="1">Endomembrane system</location>
        <topology evidence="1">Multi-pass membrane protein</topology>
    </subcellularLocation>
</comment>
<gene>
    <name evidence="11" type="ORF">JRO89_XS09G0039600</name>
</gene>
<evidence type="ECO:0000256" key="1">
    <source>
        <dbReference type="ARBA" id="ARBA00004127"/>
    </source>
</evidence>
<keyword evidence="9 10" id="KW-0472">Membrane</keyword>
<evidence type="ECO:0000313" key="11">
    <source>
        <dbReference type="EMBL" id="KAH7564846.1"/>
    </source>
</evidence>
<evidence type="ECO:0000313" key="12">
    <source>
        <dbReference type="Proteomes" id="UP000827721"/>
    </source>
</evidence>
<feature type="transmembrane region" description="Helical" evidence="10">
    <location>
        <begin position="144"/>
        <end position="163"/>
    </location>
</feature>
<accession>A0ABQ8HKH4</accession>
<keyword evidence="4 10" id="KW-0812">Transmembrane</keyword>
<dbReference type="EC" id="7.1.3.1" evidence="2"/>
<sequence>MIHGGTMAQPCKLERLVGIITAYVFVWVNKYYTDYKHKLSALIMLWNCRGGVREIIDVLDAVGNTTKLQLKKDFPLDAELHLLKNLSNLSNSWQNCLGEIYGETRLWSLCCHCSICIFAEMIKPGALAFISPIVLGHPLLGAKVVATLVMFVKLFAILMALFVNTAGGAWDNAKKYIETGALGGKGNDTHKAAFTGDT</sequence>
<evidence type="ECO:0000256" key="5">
    <source>
        <dbReference type="ARBA" id="ARBA00022842"/>
    </source>
</evidence>
<dbReference type="EMBL" id="JAFEMO010000009">
    <property type="protein sequence ID" value="KAH7564846.1"/>
    <property type="molecule type" value="Genomic_DNA"/>
</dbReference>
<evidence type="ECO:0000256" key="10">
    <source>
        <dbReference type="SAM" id="Phobius"/>
    </source>
</evidence>
<evidence type="ECO:0000256" key="3">
    <source>
        <dbReference type="ARBA" id="ARBA00022448"/>
    </source>
</evidence>
<dbReference type="PANTHER" id="PTHR31998">
    <property type="entry name" value="K(+)-INSENSITIVE PYROPHOSPHATE-ENERGIZED PROTON PUMP"/>
    <property type="match status" value="1"/>
</dbReference>
<protein>
    <recommendedName>
        <fullName evidence="2">H(+)-exporting diphosphatase</fullName>
        <ecNumber evidence="2">7.1.3.1</ecNumber>
    </recommendedName>
</protein>
<evidence type="ECO:0000256" key="6">
    <source>
        <dbReference type="ARBA" id="ARBA00022967"/>
    </source>
</evidence>
<evidence type="ECO:0000256" key="2">
    <source>
        <dbReference type="ARBA" id="ARBA00013242"/>
    </source>
</evidence>
<organism evidence="11 12">
    <name type="scientific">Xanthoceras sorbifolium</name>
    <dbReference type="NCBI Taxonomy" id="99658"/>
    <lineage>
        <taxon>Eukaryota</taxon>
        <taxon>Viridiplantae</taxon>
        <taxon>Streptophyta</taxon>
        <taxon>Embryophyta</taxon>
        <taxon>Tracheophyta</taxon>
        <taxon>Spermatophyta</taxon>
        <taxon>Magnoliopsida</taxon>
        <taxon>eudicotyledons</taxon>
        <taxon>Gunneridae</taxon>
        <taxon>Pentapetalae</taxon>
        <taxon>rosids</taxon>
        <taxon>malvids</taxon>
        <taxon>Sapindales</taxon>
        <taxon>Sapindaceae</taxon>
        <taxon>Xanthoceroideae</taxon>
        <taxon>Xanthoceras</taxon>
    </lineage>
</organism>
<dbReference type="InterPro" id="IPR004131">
    <property type="entry name" value="PPase-energised_H-pump"/>
</dbReference>